<evidence type="ECO:0000313" key="3">
    <source>
        <dbReference type="Proteomes" id="UP000310158"/>
    </source>
</evidence>
<evidence type="ECO:0000313" key="2">
    <source>
        <dbReference type="EMBL" id="THH11810.1"/>
    </source>
</evidence>
<organism evidence="2 3">
    <name type="scientific">Bondarzewia mesenterica</name>
    <dbReference type="NCBI Taxonomy" id="1095465"/>
    <lineage>
        <taxon>Eukaryota</taxon>
        <taxon>Fungi</taxon>
        <taxon>Dikarya</taxon>
        <taxon>Basidiomycota</taxon>
        <taxon>Agaricomycotina</taxon>
        <taxon>Agaricomycetes</taxon>
        <taxon>Russulales</taxon>
        <taxon>Bondarzewiaceae</taxon>
        <taxon>Bondarzewia</taxon>
    </lineage>
</organism>
<evidence type="ECO:0000256" key="1">
    <source>
        <dbReference type="SAM" id="MobiDB-lite"/>
    </source>
</evidence>
<feature type="compositionally biased region" description="Basic and acidic residues" evidence="1">
    <location>
        <begin position="265"/>
        <end position="282"/>
    </location>
</feature>
<dbReference type="Proteomes" id="UP000310158">
    <property type="component" value="Unassembled WGS sequence"/>
</dbReference>
<feature type="non-terminal residue" evidence="2">
    <location>
        <position position="1"/>
    </location>
</feature>
<feature type="region of interest" description="Disordered" evidence="1">
    <location>
        <begin position="244"/>
        <end position="288"/>
    </location>
</feature>
<dbReference type="AlphaFoldDB" id="A0A4S4LNZ3"/>
<gene>
    <name evidence="2" type="ORF">EW146_g7914</name>
</gene>
<name>A0A4S4LNZ3_9AGAM</name>
<protein>
    <recommendedName>
        <fullName evidence="4">HNH nuclease domain-containing protein</fullName>
    </recommendedName>
</protein>
<evidence type="ECO:0008006" key="4">
    <source>
        <dbReference type="Google" id="ProtNLM"/>
    </source>
</evidence>
<dbReference type="EMBL" id="SGPL01000495">
    <property type="protein sequence ID" value="THH11810.1"/>
    <property type="molecule type" value="Genomic_DNA"/>
</dbReference>
<keyword evidence="3" id="KW-1185">Reference proteome</keyword>
<dbReference type="OrthoDB" id="3267100at2759"/>
<reference evidence="2 3" key="1">
    <citation type="submission" date="2019-02" db="EMBL/GenBank/DDBJ databases">
        <title>Genome sequencing of the rare red list fungi Bondarzewia mesenterica.</title>
        <authorList>
            <person name="Buettner E."/>
            <person name="Kellner H."/>
        </authorList>
    </citation>
    <scope>NUCLEOTIDE SEQUENCE [LARGE SCALE GENOMIC DNA]</scope>
    <source>
        <strain evidence="2 3">DSM 108281</strain>
    </source>
</reference>
<proteinExistence type="predicted"/>
<accession>A0A4S4LNZ3</accession>
<comment type="caution">
    <text evidence="2">The sequence shown here is derived from an EMBL/GenBank/DDBJ whole genome shotgun (WGS) entry which is preliminary data.</text>
</comment>
<sequence length="331" mass="36732">AHALTSHIDSYAFGDDKIYSLLTNGFGSDEHLLMSLLPQVSADLPFGASVATATLLAFSQSEIAPLAAAHSAVDHSAVSHLVVSHSVVRQSLADVESDERVIDNINDIRNGIFINDCLHHLFLHDSINEPLSAILRTPNFAMNVHDVRPSPVDPSTLANPPLTSLIIYQPEFRLTLQHFRLPCLLDVSCGRDGQDARLSVGLTQTTMPSVELLDFTYGMAALKTWGLQAFVSYIQDASSRFYHSDEEEEPDIDSTHPKTTVTGRTRREEKRQVRQRATRDEPVGDITQGMDTMDLVASLWRMSQAPYIAEARQHKAEDTNRKVEAWLQESS</sequence>